<name>A0AAU1U6U4_9ACTN</name>
<dbReference type="InterPro" id="IPR012348">
    <property type="entry name" value="RNR-like"/>
</dbReference>
<proteinExistence type="predicted"/>
<dbReference type="GO" id="GO:0016491">
    <property type="term" value="F:oxidoreductase activity"/>
    <property type="evidence" value="ECO:0007669"/>
    <property type="project" value="InterPro"/>
</dbReference>
<sequence>MITRGYEAWVRDFEDERERRAAAPEPAWERGARVHPAIWRSVRRFQVGESGDGANLIAKADRAGDAPYARAVRLFVAEEQNHARLLGLLLGAGGVPPLTSHWSDTVFVRLRRLLGLRLELLVLMVAEVVALRYYRALRDGTDDALTTRVAGAILADEERHVPFHCERLREAFARMPRPVGRLVLVGWRALLLSAALVVAGDHGSALRGFGLGRVRFVRDVVASAGPVVRSILDRAV</sequence>
<reference evidence="1" key="1">
    <citation type="submission" date="2022-10" db="EMBL/GenBank/DDBJ databases">
        <title>The complete genomes of actinobacterial strains from the NBC collection.</title>
        <authorList>
            <person name="Joergensen T.S."/>
            <person name="Alvarez Arevalo M."/>
            <person name="Sterndorff E.B."/>
            <person name="Faurdal D."/>
            <person name="Vuksanovic O."/>
            <person name="Mourched A.-S."/>
            <person name="Charusanti P."/>
            <person name="Shaw S."/>
            <person name="Blin K."/>
            <person name="Weber T."/>
        </authorList>
    </citation>
    <scope>NUCLEOTIDE SEQUENCE</scope>
    <source>
        <strain evidence="1">NBC_00119</strain>
    </source>
</reference>
<dbReference type="SUPFAM" id="SSF47240">
    <property type="entry name" value="Ferritin-like"/>
    <property type="match status" value="1"/>
</dbReference>
<dbReference type="Gene3D" id="1.10.620.20">
    <property type="entry name" value="Ribonucleotide Reductase, subunit A"/>
    <property type="match status" value="1"/>
</dbReference>
<dbReference type="AlphaFoldDB" id="A0AAU1U6U4"/>
<evidence type="ECO:0000313" key="1">
    <source>
        <dbReference type="EMBL" id="WTS12452.1"/>
    </source>
</evidence>
<accession>A0AAU1U6U4</accession>
<organism evidence="1">
    <name type="scientific">Streptomyces sp. NBC_00119</name>
    <dbReference type="NCBI Taxonomy" id="2975659"/>
    <lineage>
        <taxon>Bacteria</taxon>
        <taxon>Bacillati</taxon>
        <taxon>Actinomycetota</taxon>
        <taxon>Actinomycetes</taxon>
        <taxon>Kitasatosporales</taxon>
        <taxon>Streptomycetaceae</taxon>
        <taxon>Streptomyces</taxon>
    </lineage>
</organism>
<gene>
    <name evidence="1" type="ORF">OHU69_16280</name>
</gene>
<dbReference type="EMBL" id="CP108195">
    <property type="protein sequence ID" value="WTS12452.1"/>
    <property type="molecule type" value="Genomic_DNA"/>
</dbReference>
<dbReference type="InterPro" id="IPR009078">
    <property type="entry name" value="Ferritin-like_SF"/>
</dbReference>
<protein>
    <submittedName>
        <fullName evidence="1">Ferritin-like domain-containing protein</fullName>
    </submittedName>
</protein>